<dbReference type="eggNOG" id="KOG3656">
    <property type="taxonomic scope" value="Eukaryota"/>
</dbReference>
<evidence type="ECO:0000256" key="5">
    <source>
        <dbReference type="ARBA" id="ARBA00023040"/>
    </source>
</evidence>
<dbReference type="SUPFAM" id="SSF81321">
    <property type="entry name" value="Family A G protein-coupled receptor-like"/>
    <property type="match status" value="1"/>
</dbReference>
<dbReference type="PROSITE" id="PS50262">
    <property type="entry name" value="G_PROTEIN_RECEP_F1_2"/>
    <property type="match status" value="1"/>
</dbReference>
<dbReference type="Gene3D" id="1.20.1070.10">
    <property type="entry name" value="Rhodopsin 7-helix transmembrane proteins"/>
    <property type="match status" value="1"/>
</dbReference>
<evidence type="ECO:0000256" key="3">
    <source>
        <dbReference type="ARBA" id="ARBA00022692"/>
    </source>
</evidence>
<feature type="transmembrane region" description="Helical" evidence="12">
    <location>
        <begin position="183"/>
        <end position="204"/>
    </location>
</feature>
<name>W5LUW2_ASTMX</name>
<keyword evidence="9" id="KW-0325">Glycoprotein</keyword>
<protein>
    <submittedName>
        <fullName evidence="14">G protein-coupled receptor 65</fullName>
    </submittedName>
</protein>
<keyword evidence="8 11" id="KW-0675">Receptor</keyword>
<reference evidence="15" key="2">
    <citation type="journal article" date="2014" name="Nat. Commun.">
        <title>The cavefish genome reveals candidate genes for eye loss.</title>
        <authorList>
            <person name="McGaugh S.E."/>
            <person name="Gross J.B."/>
            <person name="Aken B."/>
            <person name="Blin M."/>
            <person name="Borowsky R."/>
            <person name="Chalopin D."/>
            <person name="Hinaux H."/>
            <person name="Jeffery W.R."/>
            <person name="Keene A."/>
            <person name="Ma L."/>
            <person name="Minx P."/>
            <person name="Murphy D."/>
            <person name="O'Quin K.E."/>
            <person name="Retaux S."/>
            <person name="Rohner N."/>
            <person name="Searle S.M."/>
            <person name="Stahl B.A."/>
            <person name="Tabin C."/>
            <person name="Volff J.N."/>
            <person name="Yoshizawa M."/>
            <person name="Warren W.C."/>
        </authorList>
    </citation>
    <scope>NUCLEOTIDE SEQUENCE [LARGE SCALE GENOMIC DNA]</scope>
    <source>
        <strain evidence="15">female</strain>
    </source>
</reference>
<evidence type="ECO:0000256" key="7">
    <source>
        <dbReference type="ARBA" id="ARBA00023157"/>
    </source>
</evidence>
<evidence type="ECO:0000256" key="9">
    <source>
        <dbReference type="ARBA" id="ARBA00023180"/>
    </source>
</evidence>
<evidence type="ECO:0000256" key="8">
    <source>
        <dbReference type="ARBA" id="ARBA00023170"/>
    </source>
</evidence>
<evidence type="ECO:0000313" key="14">
    <source>
        <dbReference type="Ensembl" id="ENSAMXP00000027037.2"/>
    </source>
</evidence>
<feature type="transmembrane region" description="Helical" evidence="12">
    <location>
        <begin position="55"/>
        <end position="77"/>
    </location>
</feature>
<feature type="transmembrane region" description="Helical" evidence="12">
    <location>
        <begin position="97"/>
        <end position="120"/>
    </location>
</feature>
<feature type="domain" description="G-protein coupled receptors family 1 profile" evidence="13">
    <location>
        <begin position="37"/>
        <end position="281"/>
    </location>
</feature>
<feature type="transmembrane region" description="Helical" evidence="12">
    <location>
        <begin position="258"/>
        <end position="284"/>
    </location>
</feature>
<dbReference type="PANTHER" id="PTHR24234">
    <property type="entry name" value="LYSOPHOSPHATIDIC ACID RECEPTOR 5/SPHINGOSYLPHOSPHORYLCHOLINE RECEPTOR"/>
    <property type="match status" value="1"/>
</dbReference>
<comment type="subcellular location">
    <subcellularLocation>
        <location evidence="1">Cell membrane</location>
        <topology evidence="1">Multi-pass membrane protein</topology>
    </subcellularLocation>
</comment>
<dbReference type="PANTHER" id="PTHR24234:SF15">
    <property type="entry name" value="G PROTEIN-COUPLED RECEPTOR 65"/>
    <property type="match status" value="1"/>
</dbReference>
<dbReference type="PROSITE" id="PS00237">
    <property type="entry name" value="G_PROTEIN_RECEP_F1_1"/>
    <property type="match status" value="1"/>
</dbReference>
<comment type="similarity">
    <text evidence="11">Belongs to the G-protein coupled receptor 1 family.</text>
</comment>
<keyword evidence="15" id="KW-1185">Reference proteome</keyword>
<evidence type="ECO:0000256" key="10">
    <source>
        <dbReference type="ARBA" id="ARBA00023224"/>
    </source>
</evidence>
<dbReference type="AlphaFoldDB" id="W5LUW2"/>
<keyword evidence="6 12" id="KW-0472">Membrane</keyword>
<keyword evidence="5 11" id="KW-0297">G-protein coupled receptor</keyword>
<dbReference type="PRINTS" id="PR00237">
    <property type="entry name" value="GPCRRHODOPSN"/>
</dbReference>
<dbReference type="Proteomes" id="UP000018467">
    <property type="component" value="Unassembled WGS sequence"/>
</dbReference>
<keyword evidence="2" id="KW-1003">Cell membrane</keyword>
<evidence type="ECO:0000256" key="4">
    <source>
        <dbReference type="ARBA" id="ARBA00022989"/>
    </source>
</evidence>
<accession>W5LUW2</accession>
<evidence type="ECO:0000256" key="2">
    <source>
        <dbReference type="ARBA" id="ARBA00022475"/>
    </source>
</evidence>
<evidence type="ECO:0000256" key="6">
    <source>
        <dbReference type="ARBA" id="ARBA00023136"/>
    </source>
</evidence>
<reference evidence="14" key="3">
    <citation type="submission" date="2025-08" db="UniProtKB">
        <authorList>
            <consortium name="Ensembl"/>
        </authorList>
    </citation>
    <scope>IDENTIFICATION</scope>
</reference>
<reference evidence="14" key="4">
    <citation type="submission" date="2025-09" db="UniProtKB">
        <authorList>
            <consortium name="Ensembl"/>
        </authorList>
    </citation>
    <scope>IDENTIFICATION</scope>
</reference>
<organism evidence="14 15">
    <name type="scientific">Astyanax mexicanus</name>
    <name type="common">Blind cave fish</name>
    <name type="synonym">Astyanax fasciatus mexicanus</name>
    <dbReference type="NCBI Taxonomy" id="7994"/>
    <lineage>
        <taxon>Eukaryota</taxon>
        <taxon>Metazoa</taxon>
        <taxon>Chordata</taxon>
        <taxon>Craniata</taxon>
        <taxon>Vertebrata</taxon>
        <taxon>Euteleostomi</taxon>
        <taxon>Actinopterygii</taxon>
        <taxon>Neopterygii</taxon>
        <taxon>Teleostei</taxon>
        <taxon>Ostariophysi</taxon>
        <taxon>Characiformes</taxon>
        <taxon>Characoidei</taxon>
        <taxon>Acestrorhamphidae</taxon>
        <taxon>Acestrorhamphinae</taxon>
        <taxon>Astyanax</taxon>
    </lineage>
</organism>
<dbReference type="GeneTree" id="ENSGT01150000286937"/>
<dbReference type="Pfam" id="PF00001">
    <property type="entry name" value="7tm_1"/>
    <property type="match status" value="1"/>
</dbReference>
<dbReference type="InterPro" id="IPR017452">
    <property type="entry name" value="GPCR_Rhodpsn_7TM"/>
</dbReference>
<feature type="transmembrane region" description="Helical" evidence="12">
    <location>
        <begin position="21"/>
        <end position="43"/>
    </location>
</feature>
<feature type="transmembrane region" description="Helical" evidence="12">
    <location>
        <begin position="225"/>
        <end position="246"/>
    </location>
</feature>
<dbReference type="GO" id="GO:0005886">
    <property type="term" value="C:plasma membrane"/>
    <property type="evidence" value="ECO:0007669"/>
    <property type="project" value="UniProtKB-SubCell"/>
</dbReference>
<evidence type="ECO:0000259" key="13">
    <source>
        <dbReference type="PROSITE" id="PS50262"/>
    </source>
</evidence>
<dbReference type="HOGENOM" id="CLU_009579_8_2_1"/>
<evidence type="ECO:0000313" key="15">
    <source>
        <dbReference type="Proteomes" id="UP000018467"/>
    </source>
</evidence>
<reference evidence="15" key="1">
    <citation type="submission" date="2013-03" db="EMBL/GenBank/DDBJ databases">
        <authorList>
            <person name="Jeffery W."/>
            <person name="Warren W."/>
            <person name="Wilson R.K."/>
        </authorList>
    </citation>
    <scope>NUCLEOTIDE SEQUENCE</scope>
    <source>
        <strain evidence="15">female</strain>
    </source>
</reference>
<dbReference type="GO" id="GO:0004930">
    <property type="term" value="F:G protein-coupled receptor activity"/>
    <property type="evidence" value="ECO:0007669"/>
    <property type="project" value="UniProtKB-KW"/>
</dbReference>
<feature type="transmembrane region" description="Helical" evidence="12">
    <location>
        <begin position="132"/>
        <end position="153"/>
    </location>
</feature>
<proteinExistence type="inferred from homology"/>
<dbReference type="Bgee" id="ENSAMXG00000026332">
    <property type="expression patterns" value="Expressed in bone element and 10 other cell types or tissues"/>
</dbReference>
<keyword evidence="10 11" id="KW-0807">Transducer</keyword>
<keyword evidence="3 11" id="KW-0812">Transmembrane</keyword>
<evidence type="ECO:0000256" key="1">
    <source>
        <dbReference type="ARBA" id="ARBA00004651"/>
    </source>
</evidence>
<dbReference type="InterPro" id="IPR000276">
    <property type="entry name" value="GPCR_Rhodpsn"/>
</dbReference>
<evidence type="ECO:0000256" key="11">
    <source>
        <dbReference type="RuleBase" id="RU000688"/>
    </source>
</evidence>
<sequence length="314" mass="35882">MNSTPGNSSESECYPEIPMKYFFFTLHLVVIVIGIPSNAFSLYVSCQHIKQKNELGIYLFNLALSDVFFIAGLPVWMDFVYHDFWRHGSTLCTICVFFLYTNYYTSAVLLSCIAVDRYLAVVHPLSLPHLRTISTASIVCAVVWILAIIFNAITISSNDIYEEEYQICLEILPLSYHQRRINVIRFIVGFLLPAVVVVFCYWRICAEVYKNQAMRLPDRMHVFKLLSSLLLTICICFGPIHITLLLRSIYEDCPLLTWLYVLYKISVALSTLNCLADPLLYCFITRTARSSVTKQTCTGPVNAPLKCWIKAMSP</sequence>
<dbReference type="PRINTS" id="PR01157">
    <property type="entry name" value="P2YPURNOCPTR"/>
</dbReference>
<keyword evidence="4 12" id="KW-1133">Transmembrane helix</keyword>
<dbReference type="Ensembl" id="ENSAMXT00000027058.2">
    <property type="protein sequence ID" value="ENSAMXP00000027037.2"/>
    <property type="gene ID" value="ENSAMXG00000026332.2"/>
</dbReference>
<keyword evidence="7" id="KW-1015">Disulfide bond</keyword>
<dbReference type="InParanoid" id="W5LUW2"/>
<evidence type="ECO:0000256" key="12">
    <source>
        <dbReference type="SAM" id="Phobius"/>
    </source>
</evidence>